<dbReference type="RefSeq" id="WP_176067709.1">
    <property type="nucleotide sequence ID" value="NZ_JABWMJ010000003.1"/>
</dbReference>
<organism evidence="1 2">
    <name type="scientific">Piscinibacter koreensis</name>
    <dbReference type="NCBI Taxonomy" id="2742824"/>
    <lineage>
        <taxon>Bacteria</taxon>
        <taxon>Pseudomonadati</taxon>
        <taxon>Pseudomonadota</taxon>
        <taxon>Betaproteobacteria</taxon>
        <taxon>Burkholderiales</taxon>
        <taxon>Sphaerotilaceae</taxon>
        <taxon>Piscinibacter</taxon>
    </lineage>
</organism>
<keyword evidence="2" id="KW-1185">Reference proteome</keyword>
<reference evidence="1 2" key="1">
    <citation type="submission" date="2020-06" db="EMBL/GenBank/DDBJ databases">
        <title>Schlegella sp. ID0723 isolated from air conditioner.</title>
        <authorList>
            <person name="Kim D.Y."/>
            <person name="Kim D.-U."/>
        </authorList>
    </citation>
    <scope>NUCLEOTIDE SEQUENCE [LARGE SCALE GENOMIC DNA]</scope>
    <source>
        <strain evidence="1 2">ID0723</strain>
    </source>
</reference>
<protein>
    <submittedName>
        <fullName evidence="1">Uncharacterized protein</fullName>
    </submittedName>
</protein>
<dbReference type="EMBL" id="JABWMJ010000003">
    <property type="protein sequence ID" value="NUZ05599.1"/>
    <property type="molecule type" value="Genomic_DNA"/>
</dbReference>
<evidence type="ECO:0000313" key="2">
    <source>
        <dbReference type="Proteomes" id="UP000529637"/>
    </source>
</evidence>
<dbReference type="AlphaFoldDB" id="A0A7Y6TVZ1"/>
<proteinExistence type="predicted"/>
<comment type="caution">
    <text evidence="1">The sequence shown here is derived from an EMBL/GenBank/DDBJ whole genome shotgun (WGS) entry which is preliminary data.</text>
</comment>
<sequence length="90" mass="10010">MPRPDDDTLKTLLPLLRQLREIKGVREARPGAFTVRGASFINLQAEAGQVWAEMKKAGGAGFDRYPLATPPEHRKLVDDARRRAAALDDE</sequence>
<evidence type="ECO:0000313" key="1">
    <source>
        <dbReference type="EMBL" id="NUZ05599.1"/>
    </source>
</evidence>
<gene>
    <name evidence="1" type="ORF">HQN59_07460</name>
</gene>
<accession>A0A7Y6TVZ1</accession>
<dbReference type="Proteomes" id="UP000529637">
    <property type="component" value="Unassembled WGS sequence"/>
</dbReference>
<name>A0A7Y6TVZ1_9BURK</name>